<name>A0A9P4TP07_9PLEO</name>
<organism evidence="1 2">
    <name type="scientific">Lojkania enalia</name>
    <dbReference type="NCBI Taxonomy" id="147567"/>
    <lineage>
        <taxon>Eukaryota</taxon>
        <taxon>Fungi</taxon>
        <taxon>Dikarya</taxon>
        <taxon>Ascomycota</taxon>
        <taxon>Pezizomycotina</taxon>
        <taxon>Dothideomycetes</taxon>
        <taxon>Pleosporomycetidae</taxon>
        <taxon>Pleosporales</taxon>
        <taxon>Pleosporales incertae sedis</taxon>
        <taxon>Lojkania</taxon>
    </lineage>
</organism>
<dbReference type="InterPro" id="IPR039261">
    <property type="entry name" value="FNR_nucleotide-bd"/>
</dbReference>
<dbReference type="OrthoDB" id="167398at2759"/>
<gene>
    <name evidence="1" type="ORF">CC78DRAFT_574911</name>
</gene>
<dbReference type="Gene3D" id="3.40.50.80">
    <property type="entry name" value="Nucleotide-binding domain of ferredoxin-NADP reductase (FNR) module"/>
    <property type="match status" value="1"/>
</dbReference>
<proteinExistence type="predicted"/>
<evidence type="ECO:0000313" key="2">
    <source>
        <dbReference type="Proteomes" id="UP000800093"/>
    </source>
</evidence>
<dbReference type="Proteomes" id="UP000800093">
    <property type="component" value="Unassembled WGS sequence"/>
</dbReference>
<keyword evidence="2" id="KW-1185">Reference proteome</keyword>
<evidence type="ECO:0000313" key="1">
    <source>
        <dbReference type="EMBL" id="KAF2269347.1"/>
    </source>
</evidence>
<comment type="caution">
    <text evidence="1">The sequence shown here is derived from an EMBL/GenBank/DDBJ whole genome shotgun (WGS) entry which is preliminary data.</text>
</comment>
<dbReference type="AlphaFoldDB" id="A0A9P4TP07"/>
<dbReference type="EMBL" id="ML986582">
    <property type="protein sequence ID" value="KAF2269347.1"/>
    <property type="molecule type" value="Genomic_DNA"/>
</dbReference>
<reference evidence="2" key="1">
    <citation type="journal article" date="2020" name="Stud. Mycol.">
        <title>101 Dothideomycetes genomes: A test case for predicting lifestyles and emergence of pathogens.</title>
        <authorList>
            <person name="Haridas S."/>
            <person name="Albert R."/>
            <person name="Binder M."/>
            <person name="Bloem J."/>
            <person name="LaButti K."/>
            <person name="Salamov A."/>
            <person name="Andreopoulos B."/>
            <person name="Baker S."/>
            <person name="Barry K."/>
            <person name="Bills G."/>
            <person name="Bluhm B."/>
            <person name="Cannon C."/>
            <person name="Castanera R."/>
            <person name="Culley D."/>
            <person name="Daum C."/>
            <person name="Ezra D."/>
            <person name="Gonzalez J."/>
            <person name="Henrissat B."/>
            <person name="Kuo A."/>
            <person name="Liang C."/>
            <person name="Lipzen A."/>
            <person name="Lutzoni F."/>
            <person name="Magnuson J."/>
            <person name="Mondo S."/>
            <person name="Nolan M."/>
            <person name="Ohm R."/>
            <person name="Pangilinan J."/>
            <person name="Park H.-J."/>
            <person name="Ramirez L."/>
            <person name="Alfaro M."/>
            <person name="Sun H."/>
            <person name="Tritt A."/>
            <person name="Yoshinaga Y."/>
            <person name="Zwiers L.-H."/>
            <person name="Turgeon B."/>
            <person name="Goodwin S."/>
            <person name="Spatafora J."/>
            <person name="Crous P."/>
            <person name="Grigoriev I."/>
        </authorList>
    </citation>
    <scope>NUCLEOTIDE SEQUENCE [LARGE SCALE GENOMIC DNA]</scope>
    <source>
        <strain evidence="2">CBS 304.66</strain>
    </source>
</reference>
<protein>
    <submittedName>
        <fullName evidence="1">Uncharacterized protein</fullName>
    </submittedName>
</protein>
<accession>A0A9P4TP07</accession>
<sequence length="216" mass="25455">MFSHKLHNYLGFSGIPLLYPLALETLCKFISRSTGIRQTNLEILDRWDFTLRSKLGWMDHSVLRRNDFTTSTIALSLVLVLYELERSLSYEELLLSSLPYQGYRRINFHGMIRARNNLWFSDLLNAVSRARSQDKSNLDIRIQTYMTQKRKVILSHVFRWFLEKRPTNDRQQSPFTGLMNLTHFGRLDLTTIMEEHCPYVCKKLAESSEEEAREEG</sequence>